<name>A0A5J4QS38_9ZZZZ</name>
<dbReference type="AlphaFoldDB" id="A0A5J4QS38"/>
<evidence type="ECO:0000313" key="1">
    <source>
        <dbReference type="EMBL" id="KAA6323834.1"/>
    </source>
</evidence>
<comment type="caution">
    <text evidence="1">The sequence shown here is derived from an EMBL/GenBank/DDBJ whole genome shotgun (WGS) entry which is preliminary data.</text>
</comment>
<reference evidence="1" key="1">
    <citation type="submission" date="2019-03" db="EMBL/GenBank/DDBJ databases">
        <title>Single cell metagenomics reveals metabolic interactions within the superorganism composed of flagellate Streblomastix strix and complex community of Bacteroidetes bacteria on its surface.</title>
        <authorList>
            <person name="Treitli S.C."/>
            <person name="Kolisko M."/>
            <person name="Husnik F."/>
            <person name="Keeling P."/>
            <person name="Hampl V."/>
        </authorList>
    </citation>
    <scope>NUCLEOTIDE SEQUENCE</scope>
    <source>
        <strain evidence="1">STM</strain>
    </source>
</reference>
<proteinExistence type="predicted"/>
<gene>
    <name evidence="1" type="ORF">EZS27_026766</name>
</gene>
<dbReference type="EMBL" id="SNRY01002712">
    <property type="protein sequence ID" value="KAA6323834.1"/>
    <property type="molecule type" value="Genomic_DNA"/>
</dbReference>
<feature type="non-terminal residue" evidence="1">
    <location>
        <position position="1"/>
    </location>
</feature>
<accession>A0A5J4QS38</accession>
<protein>
    <submittedName>
        <fullName evidence="1">Uncharacterized protein</fullName>
    </submittedName>
</protein>
<dbReference type="Gene3D" id="1.20.58.2150">
    <property type="match status" value="1"/>
</dbReference>
<organism evidence="1">
    <name type="scientific">termite gut metagenome</name>
    <dbReference type="NCBI Taxonomy" id="433724"/>
    <lineage>
        <taxon>unclassified sequences</taxon>
        <taxon>metagenomes</taxon>
        <taxon>organismal metagenomes</taxon>
    </lineage>
</organism>
<sequence>HNYDEFKTVTDDYKALLLDALKLNYLLPQEARDAYDQLVLFPNDE</sequence>